<dbReference type="Pfam" id="PF14380">
    <property type="entry name" value="WAK_assoc"/>
    <property type="match status" value="1"/>
</dbReference>
<evidence type="ECO:0000256" key="4">
    <source>
        <dbReference type="ARBA" id="ARBA00023180"/>
    </source>
</evidence>
<dbReference type="EMBL" id="MNCJ02000324">
    <property type="protein sequence ID" value="KAF5791416.1"/>
    <property type="molecule type" value="Genomic_DNA"/>
</dbReference>
<proteinExistence type="predicted"/>
<evidence type="ECO:0000259" key="10">
    <source>
        <dbReference type="Pfam" id="PF14380"/>
    </source>
</evidence>
<reference evidence="11" key="1">
    <citation type="journal article" date="2017" name="Nature">
        <title>The sunflower genome provides insights into oil metabolism, flowering and Asterid evolution.</title>
        <authorList>
            <person name="Badouin H."/>
            <person name="Gouzy J."/>
            <person name="Grassa C.J."/>
            <person name="Murat F."/>
            <person name="Staton S.E."/>
            <person name="Cottret L."/>
            <person name="Lelandais-Briere C."/>
            <person name="Owens G.L."/>
            <person name="Carrere S."/>
            <person name="Mayjonade B."/>
            <person name="Legrand L."/>
            <person name="Gill N."/>
            <person name="Kane N.C."/>
            <person name="Bowers J.E."/>
            <person name="Hubner S."/>
            <person name="Bellec A."/>
            <person name="Berard A."/>
            <person name="Berges H."/>
            <person name="Blanchet N."/>
            <person name="Boniface M.C."/>
            <person name="Brunel D."/>
            <person name="Catrice O."/>
            <person name="Chaidir N."/>
            <person name="Claudel C."/>
            <person name="Donnadieu C."/>
            <person name="Faraut T."/>
            <person name="Fievet G."/>
            <person name="Helmstetter N."/>
            <person name="King M."/>
            <person name="Knapp S.J."/>
            <person name="Lai Z."/>
            <person name="Le Paslier M.C."/>
            <person name="Lippi Y."/>
            <person name="Lorenzon L."/>
            <person name="Mandel J.R."/>
            <person name="Marage G."/>
            <person name="Marchand G."/>
            <person name="Marquand E."/>
            <person name="Bret-Mestries E."/>
            <person name="Morien E."/>
            <person name="Nambeesan S."/>
            <person name="Nguyen T."/>
            <person name="Pegot-Espagnet P."/>
            <person name="Pouilly N."/>
            <person name="Raftis F."/>
            <person name="Sallet E."/>
            <person name="Schiex T."/>
            <person name="Thomas J."/>
            <person name="Vandecasteele C."/>
            <person name="Vares D."/>
            <person name="Vear F."/>
            <person name="Vautrin S."/>
            <person name="Crespi M."/>
            <person name="Mangin B."/>
            <person name="Burke J.M."/>
            <person name="Salse J."/>
            <person name="Munos S."/>
            <person name="Vincourt P."/>
            <person name="Rieseberg L.H."/>
            <person name="Langlade N.B."/>
        </authorList>
    </citation>
    <scope>NUCLEOTIDE SEQUENCE</scope>
    <source>
        <tissue evidence="11">Leaves</tissue>
    </source>
</reference>
<feature type="compositionally biased region" description="Low complexity" evidence="7">
    <location>
        <begin position="642"/>
        <end position="667"/>
    </location>
</feature>
<keyword evidence="4" id="KW-0325">Glycoprotein</keyword>
<evidence type="ECO:0000256" key="5">
    <source>
        <dbReference type="ARBA" id="ARBA00047899"/>
    </source>
</evidence>
<dbReference type="Proteomes" id="UP000215914">
    <property type="component" value="Unassembled WGS sequence"/>
</dbReference>
<keyword evidence="12" id="KW-1185">Reference proteome</keyword>
<dbReference type="Pfam" id="PF14223">
    <property type="entry name" value="Retrotran_gag_2"/>
    <property type="match status" value="1"/>
</dbReference>
<evidence type="ECO:0000256" key="1">
    <source>
        <dbReference type="ARBA" id="ARBA00004167"/>
    </source>
</evidence>
<evidence type="ECO:0000256" key="7">
    <source>
        <dbReference type="SAM" id="MobiDB-lite"/>
    </source>
</evidence>
<dbReference type="InterPro" id="IPR032872">
    <property type="entry name" value="WAK_assoc_C"/>
</dbReference>
<keyword evidence="3 8" id="KW-0732">Signal</keyword>
<feature type="domain" description="Wall-associated receptor kinase C-terminal" evidence="10">
    <location>
        <begin position="159"/>
        <end position="238"/>
    </location>
</feature>
<comment type="subcellular location">
    <subcellularLocation>
        <location evidence="1">Membrane</location>
        <topology evidence="1">Single-pass membrane protein</topology>
    </subcellularLocation>
</comment>
<evidence type="ECO:0000256" key="2">
    <source>
        <dbReference type="ARBA" id="ARBA00012513"/>
    </source>
</evidence>
<keyword evidence="11" id="KW-0418">Kinase</keyword>
<dbReference type="PANTHER" id="PTHR47481:SF40">
    <property type="entry name" value="RETROTRANSPOSON GAG DOMAIN-CONTAINING PROTEIN"/>
    <property type="match status" value="1"/>
</dbReference>
<evidence type="ECO:0000313" key="12">
    <source>
        <dbReference type="Proteomes" id="UP000215914"/>
    </source>
</evidence>
<dbReference type="Pfam" id="PF13947">
    <property type="entry name" value="GUB_WAK_bind"/>
    <property type="match status" value="1"/>
</dbReference>
<keyword evidence="11" id="KW-0808">Transferase</keyword>
<dbReference type="GO" id="GO:0030247">
    <property type="term" value="F:polysaccharide binding"/>
    <property type="evidence" value="ECO:0007669"/>
    <property type="project" value="InterPro"/>
</dbReference>
<dbReference type="GO" id="GO:0016020">
    <property type="term" value="C:membrane"/>
    <property type="evidence" value="ECO:0007669"/>
    <property type="project" value="UniProtKB-SubCell"/>
</dbReference>
<name>A0A9K3I7T5_HELAN</name>
<dbReference type="PANTHER" id="PTHR47481">
    <property type="match status" value="1"/>
</dbReference>
<dbReference type="InterPro" id="IPR025287">
    <property type="entry name" value="WAK_GUB"/>
</dbReference>
<evidence type="ECO:0000256" key="8">
    <source>
        <dbReference type="SAM" id="SignalP"/>
    </source>
</evidence>
<feature type="compositionally biased region" description="Pro residues" evidence="7">
    <location>
        <begin position="632"/>
        <end position="641"/>
    </location>
</feature>
<comment type="catalytic activity">
    <reaction evidence="6">
        <text>L-seryl-[protein] + ATP = O-phospho-L-seryl-[protein] + ADP + H(+)</text>
        <dbReference type="Rhea" id="RHEA:17989"/>
        <dbReference type="Rhea" id="RHEA-COMP:9863"/>
        <dbReference type="Rhea" id="RHEA-COMP:11604"/>
        <dbReference type="ChEBI" id="CHEBI:15378"/>
        <dbReference type="ChEBI" id="CHEBI:29999"/>
        <dbReference type="ChEBI" id="CHEBI:30616"/>
        <dbReference type="ChEBI" id="CHEBI:83421"/>
        <dbReference type="ChEBI" id="CHEBI:456216"/>
        <dbReference type="EC" id="2.7.11.1"/>
    </reaction>
</comment>
<dbReference type="EC" id="2.7.11.1" evidence="2"/>
<dbReference type="Gramene" id="mRNA:HanXRQr2_Chr09g0394531">
    <property type="protein sequence ID" value="mRNA:HanXRQr2_Chr09g0394531"/>
    <property type="gene ID" value="HanXRQr2_Chr09g0394531"/>
</dbReference>
<feature type="compositionally biased region" description="Polar residues" evidence="7">
    <location>
        <begin position="535"/>
        <end position="545"/>
    </location>
</feature>
<dbReference type="OrthoDB" id="1303655at2759"/>
<keyword evidence="11" id="KW-0675">Receptor</keyword>
<dbReference type="AlphaFoldDB" id="A0A9K3I7T5"/>
<evidence type="ECO:0000256" key="6">
    <source>
        <dbReference type="ARBA" id="ARBA00048679"/>
    </source>
</evidence>
<organism evidence="11 12">
    <name type="scientific">Helianthus annuus</name>
    <name type="common">Common sunflower</name>
    <dbReference type="NCBI Taxonomy" id="4232"/>
    <lineage>
        <taxon>Eukaryota</taxon>
        <taxon>Viridiplantae</taxon>
        <taxon>Streptophyta</taxon>
        <taxon>Embryophyta</taxon>
        <taxon>Tracheophyta</taxon>
        <taxon>Spermatophyta</taxon>
        <taxon>Magnoliopsida</taxon>
        <taxon>eudicotyledons</taxon>
        <taxon>Gunneridae</taxon>
        <taxon>Pentapetalae</taxon>
        <taxon>asterids</taxon>
        <taxon>campanulids</taxon>
        <taxon>Asterales</taxon>
        <taxon>Asteraceae</taxon>
        <taxon>Asteroideae</taxon>
        <taxon>Heliantheae alliance</taxon>
        <taxon>Heliantheae</taxon>
        <taxon>Helianthus</taxon>
    </lineage>
</organism>
<feature type="domain" description="Wall-associated receptor kinase galacturonan-binding" evidence="9">
    <location>
        <begin position="34"/>
        <end position="98"/>
    </location>
</feature>
<evidence type="ECO:0000313" key="11">
    <source>
        <dbReference type="EMBL" id="KAF5791416.1"/>
    </source>
</evidence>
<accession>A0A9K3I7T5</accession>
<comment type="catalytic activity">
    <reaction evidence="5">
        <text>L-threonyl-[protein] + ATP = O-phospho-L-threonyl-[protein] + ADP + H(+)</text>
        <dbReference type="Rhea" id="RHEA:46608"/>
        <dbReference type="Rhea" id="RHEA-COMP:11060"/>
        <dbReference type="Rhea" id="RHEA-COMP:11605"/>
        <dbReference type="ChEBI" id="CHEBI:15378"/>
        <dbReference type="ChEBI" id="CHEBI:30013"/>
        <dbReference type="ChEBI" id="CHEBI:30616"/>
        <dbReference type="ChEBI" id="CHEBI:61977"/>
        <dbReference type="ChEBI" id="CHEBI:456216"/>
        <dbReference type="EC" id="2.7.11.1"/>
    </reaction>
</comment>
<gene>
    <name evidence="11" type="ORF">HanXRQr2_Chr09g0394531</name>
</gene>
<feature type="signal peptide" evidence="8">
    <location>
        <begin position="1"/>
        <end position="25"/>
    </location>
</feature>
<feature type="region of interest" description="Disordered" evidence="7">
    <location>
        <begin position="709"/>
        <end position="729"/>
    </location>
</feature>
<evidence type="ECO:0000259" key="9">
    <source>
        <dbReference type="Pfam" id="PF13947"/>
    </source>
</evidence>
<protein>
    <recommendedName>
        <fullName evidence="2">non-specific serine/threonine protein kinase</fullName>
        <ecNumber evidence="2">2.7.11.1</ecNumber>
    </recommendedName>
</protein>
<comment type="caution">
    <text evidence="11">The sequence shown here is derived from an EMBL/GenBank/DDBJ whole genome shotgun (WGS) entry which is preliminary data.</text>
</comment>
<feature type="compositionally biased region" description="Low complexity" evidence="7">
    <location>
        <begin position="582"/>
        <end position="626"/>
    </location>
</feature>
<feature type="chain" id="PRO_5039942248" description="non-specific serine/threonine protein kinase" evidence="8">
    <location>
        <begin position="26"/>
        <end position="729"/>
    </location>
</feature>
<sequence length="729" mass="81548">MYNSSCSCFILFVLLVQVTIPTCLCSDDLRYTSCDNEFACGSLTLIKYPFWGVNRSDYCGKQAYKLDCVNNIPVIEINSLNYRVNEFNYYSHTITVARMDYWGEICPSRLVNTTIDFEVFNYTSATRNLTLGYGCPLNPHPPEVTVLEYSCTINNTKTNLIYDPSMSCNRSIVVPAFRNVASDLDQNRTNLVDALRKGFALKWYVTNEESEQCKSCIISGGSCGVNPNNDSFVCYCYNGPSLGVVCDKRRGVNCGPLVLFIFIVFGGDTDHQITKSILYSIFFHGYQSQTSQTLIFFFVLSAFNMPGTDTSSVTNNQPSTDKQTLHPAYTVTNINNKIRTLDGKKVTYSSWVKLFKLHARAYKVLDHIDGTASPAETDPAFSVWSEIDALILQWIYSTVSNELLARVLDTDSTARATWLKIQEIFVNNKHARAITLETKFTNTTLSSCSSFDDYCQTLKDLAEQLADVDQPVNESRLVIQMVRGLPVEYDTIASIINEKKPTWITARGMIEDELDRHKARSNNHRDTVLVHANVPAQSDQVQSPYPNGYRGRNYDPAKAARGRGQSSRGGRQGGTARPPTPTSSQVPTSWRTQTPQFPTSFSQQQSAQYQQPNYSPQPNYNQTPQSFNQPSWTPPPTPYPSHPSTYPHQVSAQHPPPQQAHLAQQPNLQPPPGFDQQPGNALCPSDIGMALSHMSLNYYDPQWNMDTGASSHITSDPGPQGWTAPFLPQ</sequence>
<reference evidence="11" key="2">
    <citation type="submission" date="2020-06" db="EMBL/GenBank/DDBJ databases">
        <title>Helianthus annuus Genome sequencing and assembly Release 2.</title>
        <authorList>
            <person name="Gouzy J."/>
            <person name="Langlade N."/>
            <person name="Munos S."/>
        </authorList>
    </citation>
    <scope>NUCLEOTIDE SEQUENCE</scope>
    <source>
        <tissue evidence="11">Leaves</tissue>
    </source>
</reference>
<feature type="region of interest" description="Disordered" evidence="7">
    <location>
        <begin position="531"/>
        <end position="685"/>
    </location>
</feature>
<dbReference type="GO" id="GO:0004674">
    <property type="term" value="F:protein serine/threonine kinase activity"/>
    <property type="evidence" value="ECO:0007669"/>
    <property type="project" value="UniProtKB-EC"/>
</dbReference>
<evidence type="ECO:0000256" key="3">
    <source>
        <dbReference type="ARBA" id="ARBA00022729"/>
    </source>
</evidence>